<comment type="caution">
    <text evidence="1">The sequence shown here is derived from an EMBL/GenBank/DDBJ whole genome shotgun (WGS) entry which is preliminary data.</text>
</comment>
<dbReference type="OrthoDB" id="2325450at2759"/>
<sequence>MSDQLLTYISELFKLFYRNNILFEGINIVLVSDLAQLPSISESSKLKTTFNTTHVVGYRKNANLINKIMLMIISTQENKFMISNSIDIFDNQVCDNNSKLHEFKNKTNLPKTIRIQLGARVKFFNNS</sequence>
<reference evidence="1" key="1">
    <citation type="submission" date="2021-06" db="EMBL/GenBank/DDBJ databases">
        <authorList>
            <person name="Kallberg Y."/>
            <person name="Tangrot J."/>
            <person name="Rosling A."/>
        </authorList>
    </citation>
    <scope>NUCLEOTIDE SEQUENCE</scope>
    <source>
        <strain evidence="1">FL966</strain>
    </source>
</reference>
<proteinExistence type="predicted"/>
<evidence type="ECO:0000313" key="1">
    <source>
        <dbReference type="EMBL" id="CAG8481210.1"/>
    </source>
</evidence>
<name>A0A9N8ZCY4_9GLOM</name>
<dbReference type="Proteomes" id="UP000789759">
    <property type="component" value="Unassembled WGS sequence"/>
</dbReference>
<keyword evidence="2" id="KW-1185">Reference proteome</keyword>
<evidence type="ECO:0000313" key="2">
    <source>
        <dbReference type="Proteomes" id="UP000789759"/>
    </source>
</evidence>
<protein>
    <submittedName>
        <fullName evidence="1">20139_t:CDS:1</fullName>
    </submittedName>
</protein>
<dbReference type="EMBL" id="CAJVQA010000569">
    <property type="protein sequence ID" value="CAG8481210.1"/>
    <property type="molecule type" value="Genomic_DNA"/>
</dbReference>
<accession>A0A9N8ZCY4</accession>
<organism evidence="1 2">
    <name type="scientific">Cetraspora pellucida</name>
    <dbReference type="NCBI Taxonomy" id="1433469"/>
    <lineage>
        <taxon>Eukaryota</taxon>
        <taxon>Fungi</taxon>
        <taxon>Fungi incertae sedis</taxon>
        <taxon>Mucoromycota</taxon>
        <taxon>Glomeromycotina</taxon>
        <taxon>Glomeromycetes</taxon>
        <taxon>Diversisporales</taxon>
        <taxon>Gigasporaceae</taxon>
        <taxon>Cetraspora</taxon>
    </lineage>
</organism>
<dbReference type="AlphaFoldDB" id="A0A9N8ZCY4"/>
<gene>
    <name evidence="1" type="ORF">CPELLU_LOCUS1526</name>
</gene>